<dbReference type="RefSeq" id="WP_189093581.1">
    <property type="nucleotide sequence ID" value="NZ_BMQL01000078.1"/>
</dbReference>
<reference evidence="1" key="2">
    <citation type="submission" date="2020-09" db="EMBL/GenBank/DDBJ databases">
        <authorList>
            <person name="Sun Q."/>
            <person name="Ohkuma M."/>
        </authorList>
    </citation>
    <scope>NUCLEOTIDE SEQUENCE</scope>
    <source>
        <strain evidence="1">JCM 31311</strain>
    </source>
</reference>
<comment type="caution">
    <text evidence="1">The sequence shown here is derived from an EMBL/GenBank/DDBJ whole genome shotgun (WGS) entry which is preliminary data.</text>
</comment>
<accession>A0A918FH19</accession>
<organism evidence="1 2">
    <name type="scientific">Deinococcus ruber</name>
    <dbReference type="NCBI Taxonomy" id="1848197"/>
    <lineage>
        <taxon>Bacteria</taxon>
        <taxon>Thermotogati</taxon>
        <taxon>Deinococcota</taxon>
        <taxon>Deinococci</taxon>
        <taxon>Deinococcales</taxon>
        <taxon>Deinococcaceae</taxon>
        <taxon>Deinococcus</taxon>
    </lineage>
</organism>
<evidence type="ECO:0000313" key="1">
    <source>
        <dbReference type="EMBL" id="GGR37202.1"/>
    </source>
</evidence>
<keyword evidence="2" id="KW-1185">Reference proteome</keyword>
<name>A0A918FH19_9DEIO</name>
<gene>
    <name evidence="1" type="ORF">GCM10008957_53390</name>
</gene>
<dbReference type="Proteomes" id="UP000603865">
    <property type="component" value="Unassembled WGS sequence"/>
</dbReference>
<dbReference type="EMBL" id="BMQL01000078">
    <property type="protein sequence ID" value="GGR37202.1"/>
    <property type="molecule type" value="Genomic_DNA"/>
</dbReference>
<sequence>MTKRSAELVHLICGLEEHPLAEILRSWCASSRPVQAFLETYATKLRKKVRLAHSSDEYADLLSELAVGNFLARDRRFQLQYEPHSVPGGRNPDYQAMFKGHTQVYFEVTRLRLIADEHATVASRLARVLGDKISQCVPNELNVLAVVFPAELQRVGLVPTAVRMLLTPQSVPQPAETEHSKPAYLAAYRQRQRRLSAVLLCSVLPSGELLPGSLWENTQAQHRLPTGVVRFLTASAASTQT</sequence>
<protein>
    <submittedName>
        <fullName evidence="1">Uncharacterized protein</fullName>
    </submittedName>
</protein>
<proteinExistence type="predicted"/>
<reference evidence="1" key="1">
    <citation type="journal article" date="2014" name="Int. J. Syst. Evol. Microbiol.">
        <title>Complete genome sequence of Corynebacterium casei LMG S-19264T (=DSM 44701T), isolated from a smear-ripened cheese.</title>
        <authorList>
            <consortium name="US DOE Joint Genome Institute (JGI-PGF)"/>
            <person name="Walter F."/>
            <person name="Albersmeier A."/>
            <person name="Kalinowski J."/>
            <person name="Ruckert C."/>
        </authorList>
    </citation>
    <scope>NUCLEOTIDE SEQUENCE</scope>
    <source>
        <strain evidence="1">JCM 31311</strain>
    </source>
</reference>
<evidence type="ECO:0000313" key="2">
    <source>
        <dbReference type="Proteomes" id="UP000603865"/>
    </source>
</evidence>
<dbReference type="AlphaFoldDB" id="A0A918FH19"/>